<sequence>MKFITYLTVLLAVSALSGCGTYLAKTRYQEEMLSLCARDGAPQVYKTVTLPSRYFENGIAKVERNPPDSPRNLAVAGRYIHVDREEYLKAEPEHRIALRMLEWSYVDSLTGETLGRQKTYCRDGGDTLSPNNTVDCCPQTSKLLLKTIFKQE</sequence>
<evidence type="ECO:0000313" key="3">
    <source>
        <dbReference type="Proteomes" id="UP001365405"/>
    </source>
</evidence>
<keyword evidence="3" id="KW-1185">Reference proteome</keyword>
<comment type="caution">
    <text evidence="2">The sequence shown here is derived from an EMBL/GenBank/DDBJ whole genome shotgun (WGS) entry which is preliminary data.</text>
</comment>
<gene>
    <name evidence="2" type="ORF">AACH10_02855</name>
</gene>
<evidence type="ECO:0008006" key="4">
    <source>
        <dbReference type="Google" id="ProtNLM"/>
    </source>
</evidence>
<keyword evidence="1" id="KW-0732">Signal</keyword>
<protein>
    <recommendedName>
        <fullName evidence="4">Lipoprotein</fullName>
    </recommendedName>
</protein>
<accession>A0ABU9CBC2</accession>
<dbReference type="EMBL" id="JBBUTH010000001">
    <property type="protein sequence ID" value="MEK8049169.1"/>
    <property type="molecule type" value="Genomic_DNA"/>
</dbReference>
<proteinExistence type="predicted"/>
<feature type="chain" id="PRO_5047535763" description="Lipoprotein" evidence="1">
    <location>
        <begin position="25"/>
        <end position="152"/>
    </location>
</feature>
<dbReference type="RefSeq" id="WP_341408840.1">
    <property type="nucleotide sequence ID" value="NZ_JBBUTH010000001.1"/>
</dbReference>
<reference evidence="2 3" key="1">
    <citation type="submission" date="2024-04" db="EMBL/GenBank/DDBJ databases">
        <title>Novel species of the genus Ideonella isolated from streams.</title>
        <authorList>
            <person name="Lu H."/>
        </authorList>
    </citation>
    <scope>NUCLEOTIDE SEQUENCE [LARGE SCALE GENOMIC DNA]</scope>
    <source>
        <strain evidence="2 3">DXS22W</strain>
    </source>
</reference>
<feature type="signal peptide" evidence="1">
    <location>
        <begin position="1"/>
        <end position="24"/>
    </location>
</feature>
<evidence type="ECO:0000256" key="1">
    <source>
        <dbReference type="SAM" id="SignalP"/>
    </source>
</evidence>
<organism evidence="2 3">
    <name type="scientific">Pseudaquabacterium inlustre</name>
    <dbReference type="NCBI Taxonomy" id="2984192"/>
    <lineage>
        <taxon>Bacteria</taxon>
        <taxon>Pseudomonadati</taxon>
        <taxon>Pseudomonadota</taxon>
        <taxon>Betaproteobacteria</taxon>
        <taxon>Burkholderiales</taxon>
        <taxon>Sphaerotilaceae</taxon>
        <taxon>Pseudaquabacterium</taxon>
    </lineage>
</organism>
<dbReference type="Proteomes" id="UP001365405">
    <property type="component" value="Unassembled WGS sequence"/>
</dbReference>
<dbReference type="PROSITE" id="PS51257">
    <property type="entry name" value="PROKAR_LIPOPROTEIN"/>
    <property type="match status" value="1"/>
</dbReference>
<evidence type="ECO:0000313" key="2">
    <source>
        <dbReference type="EMBL" id="MEK8049169.1"/>
    </source>
</evidence>
<name>A0ABU9CBC2_9BURK</name>